<keyword evidence="2 5" id="KW-0479">Metal-binding</keyword>
<dbReference type="RefSeq" id="WP_141960325.1">
    <property type="nucleotide sequence ID" value="NZ_VFOZ01000001.1"/>
</dbReference>
<gene>
    <name evidence="7" type="ORF">FB559_6344</name>
</gene>
<dbReference type="Gene3D" id="3.20.20.60">
    <property type="entry name" value="Phosphoenolpyruvate-binding domains"/>
    <property type="match status" value="1"/>
</dbReference>
<keyword evidence="3 5" id="KW-0460">Magnesium</keyword>
<reference evidence="7 8" key="1">
    <citation type="submission" date="2019-06" db="EMBL/GenBank/DDBJ databases">
        <title>Sequencing the genomes of 1000 actinobacteria strains.</title>
        <authorList>
            <person name="Klenk H.-P."/>
        </authorList>
    </citation>
    <scope>NUCLEOTIDE SEQUENCE [LARGE SCALE GENOMIC DNA]</scope>
    <source>
        <strain evidence="7 8">DSM 102200</strain>
    </source>
</reference>
<dbReference type="PANTHER" id="PTHR32308:SF10">
    <property type="entry name" value="CITRATE LYASE SUBUNIT BETA"/>
    <property type="match status" value="1"/>
</dbReference>
<dbReference type="InterPro" id="IPR011206">
    <property type="entry name" value="Citrate_lyase_beta/mcl1/mcl2"/>
</dbReference>
<feature type="binding site" evidence="4">
    <location>
        <position position="116"/>
    </location>
    <ligand>
        <name>substrate</name>
    </ligand>
</feature>
<dbReference type="OrthoDB" id="4322898at2"/>
<proteinExistence type="predicted"/>
<accession>A0A543CUA5</accession>
<organism evidence="7 8">
    <name type="scientific">Actinoallomurus bryophytorum</name>
    <dbReference type="NCBI Taxonomy" id="1490222"/>
    <lineage>
        <taxon>Bacteria</taxon>
        <taxon>Bacillati</taxon>
        <taxon>Actinomycetota</taxon>
        <taxon>Actinomycetes</taxon>
        <taxon>Streptosporangiales</taxon>
        <taxon>Thermomonosporaceae</taxon>
        <taxon>Actinoallomurus</taxon>
    </lineage>
</organism>
<dbReference type="InterPro" id="IPR005000">
    <property type="entry name" value="Aldolase/citrate-lyase_domain"/>
</dbReference>
<dbReference type="PIRSF" id="PIRSF015582">
    <property type="entry name" value="Cit_lyase_B"/>
    <property type="match status" value="1"/>
</dbReference>
<keyword evidence="7" id="KW-0456">Lyase</keyword>
<feature type="binding site" evidence="5">
    <location>
        <position position="116"/>
    </location>
    <ligand>
        <name>Mg(2+)</name>
        <dbReference type="ChEBI" id="CHEBI:18420"/>
    </ligand>
</feature>
<comment type="cofactor">
    <cofactor evidence="1">
        <name>Mg(2+)</name>
        <dbReference type="ChEBI" id="CHEBI:18420"/>
    </cofactor>
</comment>
<dbReference type="AlphaFoldDB" id="A0A543CUA5"/>
<evidence type="ECO:0000313" key="8">
    <source>
        <dbReference type="Proteomes" id="UP000316096"/>
    </source>
</evidence>
<name>A0A543CUA5_9ACTN</name>
<keyword evidence="8" id="KW-1185">Reference proteome</keyword>
<feature type="binding site" evidence="5">
    <location>
        <position position="143"/>
    </location>
    <ligand>
        <name>Mg(2+)</name>
        <dbReference type="ChEBI" id="CHEBI:18420"/>
    </ligand>
</feature>
<evidence type="ECO:0000256" key="3">
    <source>
        <dbReference type="ARBA" id="ARBA00022842"/>
    </source>
</evidence>
<dbReference type="InterPro" id="IPR015813">
    <property type="entry name" value="Pyrv/PenolPyrv_kinase-like_dom"/>
</dbReference>
<dbReference type="Pfam" id="PF03328">
    <property type="entry name" value="HpcH_HpaI"/>
    <property type="match status" value="1"/>
</dbReference>
<evidence type="ECO:0000259" key="6">
    <source>
        <dbReference type="Pfam" id="PF03328"/>
    </source>
</evidence>
<protein>
    <submittedName>
        <fullName evidence="7">Citrate lyase subunit beta/citryl-CoA lyase</fullName>
    </submittedName>
</protein>
<dbReference type="GO" id="GO:0000287">
    <property type="term" value="F:magnesium ion binding"/>
    <property type="evidence" value="ECO:0007669"/>
    <property type="project" value="TreeGrafter"/>
</dbReference>
<dbReference type="PANTHER" id="PTHR32308">
    <property type="entry name" value="LYASE BETA SUBUNIT, PUTATIVE (AFU_ORTHOLOGUE AFUA_4G13030)-RELATED"/>
    <property type="match status" value="1"/>
</dbReference>
<evidence type="ECO:0000256" key="1">
    <source>
        <dbReference type="ARBA" id="ARBA00001946"/>
    </source>
</evidence>
<dbReference type="SUPFAM" id="SSF51621">
    <property type="entry name" value="Phosphoenolpyruvate/pyruvate domain"/>
    <property type="match status" value="1"/>
</dbReference>
<sequence length="280" mass="29660">MTGVARSWLYAPGSRPELVGKALRGGADVIVIDLEDAVPADRKAEARETVRSVAGQHAAKPVWVRVNDLRGPWGEADLDALAGLPLSGVRLPKCEDPAVVRQVGYRLGLPMQLILESAVGLERAGELARAHPLVSGIGLGETDLAADLRLAGEDALAGCRFRVVLAARAAGLPAPVQSVWTDVGDLDGLRRSSERARDGGFFGRSVIHPAQVPVVNEVFTPTTAQIRAARDLIDALAAAERDGRAAFLDHSGRFVDPAVVEGARWTLAVAAQLDNREEAE</sequence>
<evidence type="ECO:0000256" key="5">
    <source>
        <dbReference type="PIRSR" id="PIRSR015582-2"/>
    </source>
</evidence>
<feature type="domain" description="HpcH/HpaI aldolase/citrate lyase" evidence="6">
    <location>
        <begin position="6"/>
        <end position="209"/>
    </location>
</feature>
<evidence type="ECO:0000256" key="2">
    <source>
        <dbReference type="ARBA" id="ARBA00022723"/>
    </source>
</evidence>
<dbReference type="GO" id="GO:0006107">
    <property type="term" value="P:oxaloacetate metabolic process"/>
    <property type="evidence" value="ECO:0007669"/>
    <property type="project" value="TreeGrafter"/>
</dbReference>
<dbReference type="InterPro" id="IPR040442">
    <property type="entry name" value="Pyrv_kinase-like_dom_sf"/>
</dbReference>
<evidence type="ECO:0000313" key="7">
    <source>
        <dbReference type="EMBL" id="TQM00629.1"/>
    </source>
</evidence>
<dbReference type="EMBL" id="VFOZ01000001">
    <property type="protein sequence ID" value="TQM00629.1"/>
    <property type="molecule type" value="Genomic_DNA"/>
</dbReference>
<feature type="binding site" evidence="4">
    <location>
        <position position="65"/>
    </location>
    <ligand>
        <name>substrate</name>
    </ligand>
</feature>
<dbReference type="Proteomes" id="UP000316096">
    <property type="component" value="Unassembled WGS sequence"/>
</dbReference>
<evidence type="ECO:0000256" key="4">
    <source>
        <dbReference type="PIRSR" id="PIRSR015582-1"/>
    </source>
</evidence>
<comment type="caution">
    <text evidence="7">The sequence shown here is derived from an EMBL/GenBank/DDBJ whole genome shotgun (WGS) entry which is preliminary data.</text>
</comment>
<dbReference type="GO" id="GO:0016829">
    <property type="term" value="F:lyase activity"/>
    <property type="evidence" value="ECO:0007669"/>
    <property type="project" value="UniProtKB-KW"/>
</dbReference>